<dbReference type="EMBL" id="DXHV01000073">
    <property type="protein sequence ID" value="HIW01165.1"/>
    <property type="molecule type" value="Genomic_DNA"/>
</dbReference>
<evidence type="ECO:0000256" key="2">
    <source>
        <dbReference type="SAM" id="Phobius"/>
    </source>
</evidence>
<name>A0A9D1PX43_9BACT</name>
<feature type="transmembrane region" description="Helical" evidence="2">
    <location>
        <begin position="20"/>
        <end position="41"/>
    </location>
</feature>
<proteinExistence type="predicted"/>
<dbReference type="AlphaFoldDB" id="A0A9D1PX43"/>
<accession>A0A9D1PX43</accession>
<reference evidence="3" key="1">
    <citation type="journal article" date="2021" name="PeerJ">
        <title>Extensive microbial diversity within the chicken gut microbiome revealed by metagenomics and culture.</title>
        <authorList>
            <person name="Gilroy R."/>
            <person name="Ravi A."/>
            <person name="Getino M."/>
            <person name="Pursley I."/>
            <person name="Horton D.L."/>
            <person name="Alikhan N.F."/>
            <person name="Baker D."/>
            <person name="Gharbi K."/>
            <person name="Hall N."/>
            <person name="Watson M."/>
            <person name="Adriaenssens E.M."/>
            <person name="Foster-Nyarko E."/>
            <person name="Jarju S."/>
            <person name="Secka A."/>
            <person name="Antonio M."/>
            <person name="Oren A."/>
            <person name="Chaudhuri R.R."/>
            <person name="La Ragione R."/>
            <person name="Hildebrand F."/>
            <person name="Pallen M.J."/>
        </authorList>
    </citation>
    <scope>NUCLEOTIDE SEQUENCE</scope>
    <source>
        <strain evidence="3">ChiHecec2B26-446</strain>
    </source>
</reference>
<evidence type="ECO:0000313" key="3">
    <source>
        <dbReference type="EMBL" id="HIW01165.1"/>
    </source>
</evidence>
<dbReference type="Proteomes" id="UP000886752">
    <property type="component" value="Unassembled WGS sequence"/>
</dbReference>
<gene>
    <name evidence="3" type="ORF">H9894_08260</name>
</gene>
<evidence type="ECO:0000313" key="4">
    <source>
        <dbReference type="Proteomes" id="UP000886752"/>
    </source>
</evidence>
<feature type="region of interest" description="Disordered" evidence="1">
    <location>
        <begin position="81"/>
        <end position="118"/>
    </location>
</feature>
<feature type="compositionally biased region" description="Basic and acidic residues" evidence="1">
    <location>
        <begin position="100"/>
        <end position="118"/>
    </location>
</feature>
<reference evidence="3" key="2">
    <citation type="submission" date="2021-04" db="EMBL/GenBank/DDBJ databases">
        <authorList>
            <person name="Gilroy R."/>
        </authorList>
    </citation>
    <scope>NUCLEOTIDE SEQUENCE</scope>
    <source>
        <strain evidence="3">ChiHecec2B26-446</strain>
    </source>
</reference>
<keyword evidence="2" id="KW-0812">Transmembrane</keyword>
<protein>
    <submittedName>
        <fullName evidence="3">AtpZ/AtpI family protein</fullName>
    </submittedName>
</protein>
<feature type="transmembrane region" description="Helical" evidence="2">
    <location>
        <begin position="47"/>
        <end position="68"/>
    </location>
</feature>
<dbReference type="InterPro" id="IPR032820">
    <property type="entry name" value="ATPase_put"/>
</dbReference>
<keyword evidence="2" id="KW-0472">Membrane</keyword>
<evidence type="ECO:0000256" key="1">
    <source>
        <dbReference type="SAM" id="MobiDB-lite"/>
    </source>
</evidence>
<sequence>MAFLDFLKVQRQGLEGLASVGVIGMHMVSGPLVGLAIGYFLDRWLETGPWLKLIFLVIGIGAGFLNVYMDTKILVKRLDKQGRAPVEASRETCQATPGDAPRDSSQEASRRQHKDDNG</sequence>
<comment type="caution">
    <text evidence="3">The sequence shown here is derived from an EMBL/GenBank/DDBJ whole genome shotgun (WGS) entry which is preliminary data.</text>
</comment>
<keyword evidence="2" id="KW-1133">Transmembrane helix</keyword>
<organism evidence="3 4">
    <name type="scientific">Candidatus Desulfovibrio intestinipullorum</name>
    <dbReference type="NCBI Taxonomy" id="2838536"/>
    <lineage>
        <taxon>Bacteria</taxon>
        <taxon>Pseudomonadati</taxon>
        <taxon>Thermodesulfobacteriota</taxon>
        <taxon>Desulfovibrionia</taxon>
        <taxon>Desulfovibrionales</taxon>
        <taxon>Desulfovibrionaceae</taxon>
        <taxon>Desulfovibrio</taxon>
    </lineage>
</organism>
<dbReference type="Pfam" id="PF09527">
    <property type="entry name" value="ATPase_gene1"/>
    <property type="match status" value="1"/>
</dbReference>